<proteinExistence type="predicted"/>
<name>A0ACC0NQS5_RHOML</name>
<dbReference type="EMBL" id="CM046392">
    <property type="protein sequence ID" value="KAI8555261.1"/>
    <property type="molecule type" value="Genomic_DNA"/>
</dbReference>
<keyword evidence="2" id="KW-1185">Reference proteome</keyword>
<accession>A0ACC0NQS5</accession>
<reference evidence="1" key="1">
    <citation type="submission" date="2022-02" db="EMBL/GenBank/DDBJ databases">
        <title>Plant Genome Project.</title>
        <authorList>
            <person name="Zhang R.-G."/>
        </authorList>
    </citation>
    <scope>NUCLEOTIDE SEQUENCE</scope>
    <source>
        <strain evidence="1">AT1</strain>
    </source>
</reference>
<evidence type="ECO:0000313" key="1">
    <source>
        <dbReference type="EMBL" id="KAI8555261.1"/>
    </source>
</evidence>
<gene>
    <name evidence="1" type="ORF">RHMOL_Rhmol05G0161100</name>
</gene>
<evidence type="ECO:0000313" key="2">
    <source>
        <dbReference type="Proteomes" id="UP001062846"/>
    </source>
</evidence>
<sequence length="203" mass="23350">MKHLDYCVYHRMVRHPTKDYWGLQTLFEKFMVEEAVELTATKDVLRNPLPNHKDNGKAIMMVTISHHEENEEPVACEITNVEGPEYPNFEERRASSLQNSTKFKWLFDQFGFSQPFKPEESHMANAIFYNDANEEEPPAPPRGIPIPKWDEISKEGSPSTSNPNEKKRARDVILAKARAPAEVNVGPKVAKYTRPDGKEVYHL</sequence>
<dbReference type="Proteomes" id="UP001062846">
    <property type="component" value="Chromosome 5"/>
</dbReference>
<protein>
    <submittedName>
        <fullName evidence="1">Uncharacterized protein</fullName>
    </submittedName>
</protein>
<comment type="caution">
    <text evidence="1">The sequence shown here is derived from an EMBL/GenBank/DDBJ whole genome shotgun (WGS) entry which is preliminary data.</text>
</comment>
<organism evidence="1 2">
    <name type="scientific">Rhododendron molle</name>
    <name type="common">Chinese azalea</name>
    <name type="synonym">Azalea mollis</name>
    <dbReference type="NCBI Taxonomy" id="49168"/>
    <lineage>
        <taxon>Eukaryota</taxon>
        <taxon>Viridiplantae</taxon>
        <taxon>Streptophyta</taxon>
        <taxon>Embryophyta</taxon>
        <taxon>Tracheophyta</taxon>
        <taxon>Spermatophyta</taxon>
        <taxon>Magnoliopsida</taxon>
        <taxon>eudicotyledons</taxon>
        <taxon>Gunneridae</taxon>
        <taxon>Pentapetalae</taxon>
        <taxon>asterids</taxon>
        <taxon>Ericales</taxon>
        <taxon>Ericaceae</taxon>
        <taxon>Ericoideae</taxon>
        <taxon>Rhodoreae</taxon>
        <taxon>Rhododendron</taxon>
    </lineage>
</organism>